<dbReference type="AlphaFoldDB" id="U5H411"/>
<gene>
    <name evidence="2" type="ORF">MVLG_02062</name>
</gene>
<reference evidence="3" key="4">
    <citation type="submission" date="2015-06" db="UniProtKB">
        <authorList>
            <consortium name="EnsemblFungi"/>
        </authorList>
    </citation>
    <scope>IDENTIFICATION</scope>
</reference>
<dbReference type="EMBL" id="GL541657">
    <property type="protein sequence ID" value="KDE07596.1"/>
    <property type="molecule type" value="Genomic_DNA"/>
</dbReference>
<evidence type="ECO:0000313" key="2">
    <source>
        <dbReference type="EMBL" id="KDE07596.1"/>
    </source>
</evidence>
<feature type="compositionally biased region" description="Low complexity" evidence="1">
    <location>
        <begin position="61"/>
        <end position="72"/>
    </location>
</feature>
<organism evidence="2">
    <name type="scientific">Microbotryum lychnidis-dioicae (strain p1A1 Lamole / MvSl-1064)</name>
    <name type="common">Anther smut fungus</name>
    <dbReference type="NCBI Taxonomy" id="683840"/>
    <lineage>
        <taxon>Eukaryota</taxon>
        <taxon>Fungi</taxon>
        <taxon>Dikarya</taxon>
        <taxon>Basidiomycota</taxon>
        <taxon>Pucciniomycotina</taxon>
        <taxon>Microbotryomycetes</taxon>
        <taxon>Microbotryales</taxon>
        <taxon>Microbotryaceae</taxon>
        <taxon>Microbotryum</taxon>
    </lineage>
</organism>
<reference evidence="2" key="2">
    <citation type="submission" date="2010-11" db="EMBL/GenBank/DDBJ databases">
        <authorList>
            <consortium name="The Broad Institute Genome Sequencing Platform"/>
            <person name="Earl A."/>
            <person name="Ward D."/>
            <person name="Feldgarden M."/>
            <person name="Gevers D."/>
            <person name="Butler R."/>
            <person name="Young S.K."/>
            <person name="Zeng Q."/>
            <person name="Gargeya S."/>
            <person name="Fitzgerald M."/>
            <person name="Haas B."/>
            <person name="Abouelleil A."/>
            <person name="Alvarado L."/>
            <person name="Arachchi H.M."/>
            <person name="Berlin A."/>
            <person name="Brown A."/>
            <person name="Chapman S.B."/>
            <person name="Chen Z."/>
            <person name="Dunbar C."/>
            <person name="Freedman E."/>
            <person name="Gearin G."/>
            <person name="Gellesch M."/>
            <person name="Goldberg J."/>
            <person name="Griggs A."/>
            <person name="Gujja S."/>
            <person name="Heilman E."/>
            <person name="Heiman D."/>
            <person name="Howarth C."/>
            <person name="Larson L."/>
            <person name="Lui A."/>
            <person name="MacDonald P.J.P."/>
            <person name="Mehta T."/>
            <person name="Montmayeur A."/>
            <person name="Murphy C."/>
            <person name="Neiman D."/>
            <person name="Pearson M."/>
            <person name="Priest M."/>
            <person name="Roberts A."/>
            <person name="Saif S."/>
            <person name="Shea T."/>
            <person name="Shenoy N."/>
            <person name="Sisk P."/>
            <person name="Stolte C."/>
            <person name="Sykes S."/>
            <person name="White J."/>
            <person name="Yandava C."/>
            <person name="Wortman J."/>
            <person name="Nusbaum C."/>
            <person name="Birren B."/>
        </authorList>
    </citation>
    <scope>NUCLEOTIDE SEQUENCE</scope>
    <source>
        <strain evidence="2">P1A1 Lamole</strain>
    </source>
</reference>
<dbReference type="Proteomes" id="UP000017200">
    <property type="component" value="Unassembled WGS sequence"/>
</dbReference>
<feature type="region of interest" description="Disordered" evidence="1">
    <location>
        <begin position="21"/>
        <end position="98"/>
    </location>
</feature>
<accession>U5H411</accession>
<feature type="region of interest" description="Disordered" evidence="1">
    <location>
        <begin position="200"/>
        <end position="219"/>
    </location>
</feature>
<proteinExistence type="predicted"/>
<evidence type="ECO:0000313" key="3">
    <source>
        <dbReference type="EnsemblFungi" id="MVLG_02062T0"/>
    </source>
</evidence>
<dbReference type="EMBL" id="AEIJ01000213">
    <property type="status" value="NOT_ANNOTATED_CDS"/>
    <property type="molecule type" value="Genomic_DNA"/>
</dbReference>
<feature type="compositionally biased region" description="Basic and acidic residues" evidence="1">
    <location>
        <begin position="206"/>
        <end position="219"/>
    </location>
</feature>
<keyword evidence="4" id="KW-1185">Reference proteome</keyword>
<dbReference type="HOGENOM" id="CLU_761183_0_0_1"/>
<feature type="compositionally biased region" description="Basic and acidic residues" evidence="1">
    <location>
        <begin position="29"/>
        <end position="47"/>
    </location>
</feature>
<evidence type="ECO:0000313" key="4">
    <source>
        <dbReference type="Proteomes" id="UP000017200"/>
    </source>
</evidence>
<protein>
    <submittedName>
        <fullName evidence="2 3">Uncharacterized protein</fullName>
    </submittedName>
</protein>
<dbReference type="EnsemblFungi" id="MVLG_02062T0">
    <property type="protein sequence ID" value="MVLG_02062T0"/>
    <property type="gene ID" value="MVLG_02062"/>
</dbReference>
<dbReference type="InParanoid" id="U5H411"/>
<reference evidence="2 4" key="3">
    <citation type="journal article" date="2015" name="BMC Genomics">
        <title>Sex and parasites: genomic and transcriptomic analysis of Microbotryum lychnidis-dioicae, the biotrophic and plant-castrating anther smut fungus.</title>
        <authorList>
            <person name="Perlin M.H."/>
            <person name="Amselem J."/>
            <person name="Fontanillas E."/>
            <person name="Toh S.S."/>
            <person name="Chen Z."/>
            <person name="Goldberg J."/>
            <person name="Duplessis S."/>
            <person name="Henrissat B."/>
            <person name="Young S."/>
            <person name="Zeng Q."/>
            <person name="Aguileta G."/>
            <person name="Petit E."/>
            <person name="Badouin H."/>
            <person name="Andrews J."/>
            <person name="Razeeq D."/>
            <person name="Gabaldon T."/>
            <person name="Quesneville H."/>
            <person name="Giraud T."/>
            <person name="Hood M.E."/>
            <person name="Schultz D.J."/>
            <person name="Cuomo C.A."/>
        </authorList>
    </citation>
    <scope>NUCLEOTIDE SEQUENCE [LARGE SCALE GENOMIC DNA]</scope>
    <source>
        <strain evidence="4">p1A1 Lamole</strain>
        <strain evidence="2">P1A1 Lamole</strain>
    </source>
</reference>
<reference evidence="4" key="1">
    <citation type="submission" date="2010-11" db="EMBL/GenBank/DDBJ databases">
        <title>The genome sequence of Microbotryum violaceum strain p1A1 Lamole.</title>
        <authorList>
            <person name="Cuomo C."/>
            <person name="Perlin M."/>
            <person name="Young S.K."/>
            <person name="Zeng Q."/>
            <person name="Gargeya S."/>
            <person name="Alvarado L."/>
            <person name="Berlin A."/>
            <person name="Chapman S.B."/>
            <person name="Chen Z."/>
            <person name="Freedman E."/>
            <person name="Gellesch M."/>
            <person name="Goldberg J."/>
            <person name="Griggs A."/>
            <person name="Gujja S."/>
            <person name="Heilman E."/>
            <person name="Heiman D."/>
            <person name="Howarth C."/>
            <person name="Mehta T."/>
            <person name="Neiman D."/>
            <person name="Pearson M."/>
            <person name="Roberts A."/>
            <person name="Saif S."/>
            <person name="Shea T."/>
            <person name="Shenoy N."/>
            <person name="Sisk P."/>
            <person name="Stolte C."/>
            <person name="Sykes S."/>
            <person name="White J."/>
            <person name="Yandava C."/>
            <person name="Haas B."/>
            <person name="Nusbaum C."/>
            <person name="Birren B."/>
        </authorList>
    </citation>
    <scope>NUCLEOTIDE SEQUENCE [LARGE SCALE GENOMIC DNA]</scope>
    <source>
        <strain evidence="4">p1A1 Lamole</strain>
    </source>
</reference>
<sequence length="364" mass="40928">MNSIQHPLAYLSLIMGSHAELRKNRKSQRTAEKQKPPDYPDASRETDSSPSTNPSFIFDLPPRSSSTAARPPGRLPLPNLTPKSMGPTTKQHQRRIPRQQRRLRLEATLWQSPFVPPSEDREIEWAGLRDFFLSPSTEDSNIDTTMVPKIVWNGGNPTVKSKGRFVSFTEENEGELDDPEAMPDLVLLTREAYEANTDLPSIWRNSGDDNSKTAAEDVKTGRPSWTQVASIGEFNKRPIDATKFRFVYADVRVRRSLEVLAAESIRSHAFGVFVHGNQIVIYLHTPFGLFYSPDIYCTEKNGYLSTILARVLSLSDRELGIIVSLCDDAFPSSYTFPYSELPPSADPIPRPPIADSYAWQRADS</sequence>
<evidence type="ECO:0000256" key="1">
    <source>
        <dbReference type="SAM" id="MobiDB-lite"/>
    </source>
</evidence>
<name>U5H411_USTV1</name>